<proteinExistence type="predicted"/>
<dbReference type="AlphaFoldDB" id="A0A2T9YYZ5"/>
<accession>A0A2T9YYZ5</accession>
<feature type="domain" description="C2H2-type" evidence="1">
    <location>
        <begin position="68"/>
        <end position="95"/>
    </location>
</feature>
<comment type="caution">
    <text evidence="2">The sequence shown here is derived from an EMBL/GenBank/DDBJ whole genome shotgun (WGS) entry which is preliminary data.</text>
</comment>
<feature type="domain" description="C2H2-type" evidence="1">
    <location>
        <begin position="135"/>
        <end position="160"/>
    </location>
</feature>
<feature type="domain" description="C2H2-type" evidence="1">
    <location>
        <begin position="97"/>
        <end position="120"/>
    </location>
</feature>
<dbReference type="PANTHER" id="PTHR21354:SF0">
    <property type="entry name" value="ZINC FINGER PROTEIN 511"/>
    <property type="match status" value="1"/>
</dbReference>
<evidence type="ECO:0000313" key="2">
    <source>
        <dbReference type="EMBL" id="PVU97572.1"/>
    </source>
</evidence>
<dbReference type="InterPro" id="IPR013087">
    <property type="entry name" value="Znf_C2H2_type"/>
</dbReference>
<dbReference type="Proteomes" id="UP000245699">
    <property type="component" value="Unassembled WGS sequence"/>
</dbReference>
<dbReference type="STRING" id="61424.A0A2T9YYZ5"/>
<dbReference type="InterPro" id="IPR039258">
    <property type="entry name" value="ZNF511"/>
</dbReference>
<protein>
    <recommendedName>
        <fullName evidence="1">C2H2-type domain-containing protein</fullName>
    </recommendedName>
</protein>
<dbReference type="SMART" id="SM00355">
    <property type="entry name" value="ZnF_C2H2"/>
    <property type="match status" value="3"/>
</dbReference>
<dbReference type="EMBL" id="MBFT01000104">
    <property type="protein sequence ID" value="PVU97572.1"/>
    <property type="molecule type" value="Genomic_DNA"/>
</dbReference>
<reference evidence="2 3" key="1">
    <citation type="journal article" date="2018" name="MBio">
        <title>Comparative Genomics Reveals the Core Gene Toolbox for the Fungus-Insect Symbiosis.</title>
        <authorList>
            <person name="Wang Y."/>
            <person name="Stata M."/>
            <person name="Wang W."/>
            <person name="Stajich J.E."/>
            <person name="White M.M."/>
            <person name="Moncalvo J.M."/>
        </authorList>
    </citation>
    <scope>NUCLEOTIDE SEQUENCE [LARGE SCALE GENOMIC DNA]</scope>
    <source>
        <strain evidence="2 3">AUS-77-4</strain>
    </source>
</reference>
<organism evidence="2 3">
    <name type="scientific">Furculomyces boomerangus</name>
    <dbReference type="NCBI Taxonomy" id="61424"/>
    <lineage>
        <taxon>Eukaryota</taxon>
        <taxon>Fungi</taxon>
        <taxon>Fungi incertae sedis</taxon>
        <taxon>Zoopagomycota</taxon>
        <taxon>Kickxellomycotina</taxon>
        <taxon>Harpellomycetes</taxon>
        <taxon>Harpellales</taxon>
        <taxon>Harpellaceae</taxon>
        <taxon>Furculomyces</taxon>
    </lineage>
</organism>
<evidence type="ECO:0000313" key="3">
    <source>
        <dbReference type="Proteomes" id="UP000245699"/>
    </source>
</evidence>
<evidence type="ECO:0000259" key="1">
    <source>
        <dbReference type="SMART" id="SM00355"/>
    </source>
</evidence>
<keyword evidence="3" id="KW-1185">Reference proteome</keyword>
<sequence>MKSLYKPTKRRFQIEDSFFAEGNLEVEVAIGSRKPPLILELLPKTISMDIDNVDSSKIAIDRNSNSTIVCHKYPCNGRVTFPNPSSYEKHYNQLHLYVCMECHAVLPNPHWLDLHISECHDSFFQASVERGLKMYRCLLDSCNKTTVSAKMRKLHMIDKHKYPKNFKFNMLVHGQHQVHGTKNTTKKDDIRYDSTGKNKVDLGDLSSYMNRLSVNKTK</sequence>
<dbReference type="PANTHER" id="PTHR21354">
    <property type="entry name" value="ZINC FINGER PROTEIN 511"/>
    <property type="match status" value="1"/>
</dbReference>
<dbReference type="OrthoDB" id="18440at2759"/>
<name>A0A2T9YYZ5_9FUNG</name>
<gene>
    <name evidence="2" type="ORF">BB559_001982</name>
</gene>